<accession>A0A0G1E7Z6</accession>
<dbReference type="InterPro" id="IPR001584">
    <property type="entry name" value="Integrase_cat-core"/>
</dbReference>
<dbReference type="InterPro" id="IPR036397">
    <property type="entry name" value="RNaseH_sf"/>
</dbReference>
<evidence type="ECO:0000313" key="2">
    <source>
        <dbReference type="EMBL" id="KKS70658.1"/>
    </source>
</evidence>
<reference evidence="2 3" key="1">
    <citation type="journal article" date="2015" name="Nature">
        <title>rRNA introns, odd ribosomes, and small enigmatic genomes across a large radiation of phyla.</title>
        <authorList>
            <person name="Brown C.T."/>
            <person name="Hug L.A."/>
            <person name="Thomas B.C."/>
            <person name="Sharon I."/>
            <person name="Castelle C.J."/>
            <person name="Singh A."/>
            <person name="Wilkins M.J."/>
            <person name="Williams K.H."/>
            <person name="Banfield J.F."/>
        </authorList>
    </citation>
    <scope>NUCLEOTIDE SEQUENCE [LARGE SCALE GENOMIC DNA]</scope>
</reference>
<dbReference type="PROSITE" id="PS50994">
    <property type="entry name" value="INTEGRASE"/>
    <property type="match status" value="1"/>
</dbReference>
<dbReference type="PANTHER" id="PTHR46889:SF4">
    <property type="entry name" value="TRANSPOSASE INSO FOR INSERTION SEQUENCE ELEMENT IS911B-RELATED"/>
    <property type="match status" value="1"/>
</dbReference>
<dbReference type="InterPro" id="IPR050900">
    <property type="entry name" value="Transposase_IS3/IS150/IS904"/>
</dbReference>
<dbReference type="PANTHER" id="PTHR46889">
    <property type="entry name" value="TRANSPOSASE INSF FOR INSERTION SEQUENCE IS3B-RELATED"/>
    <property type="match status" value="1"/>
</dbReference>
<dbReference type="SUPFAM" id="SSF53098">
    <property type="entry name" value="Ribonuclease H-like"/>
    <property type="match status" value="1"/>
</dbReference>
<evidence type="ECO:0000259" key="1">
    <source>
        <dbReference type="PROSITE" id="PS50994"/>
    </source>
</evidence>
<dbReference type="Gene3D" id="3.30.420.10">
    <property type="entry name" value="Ribonuclease H-like superfamily/Ribonuclease H"/>
    <property type="match status" value="1"/>
</dbReference>
<dbReference type="GO" id="GO:0003676">
    <property type="term" value="F:nucleic acid binding"/>
    <property type="evidence" value="ECO:0007669"/>
    <property type="project" value="InterPro"/>
</dbReference>
<organism evidence="2 3">
    <name type="scientific">Candidatus Daviesbacteria bacterium GW2011_GWA2_42_7</name>
    <dbReference type="NCBI Taxonomy" id="1618425"/>
    <lineage>
        <taxon>Bacteria</taxon>
        <taxon>Candidatus Daviesiibacteriota</taxon>
    </lineage>
</organism>
<evidence type="ECO:0000313" key="3">
    <source>
        <dbReference type="Proteomes" id="UP000034785"/>
    </source>
</evidence>
<dbReference type="AlphaFoldDB" id="A0A0G1E7Z6"/>
<dbReference type="Proteomes" id="UP000034785">
    <property type="component" value="Unassembled WGS sequence"/>
</dbReference>
<feature type="domain" description="Integrase catalytic" evidence="1">
    <location>
        <begin position="179"/>
        <end position="341"/>
    </location>
</feature>
<dbReference type="EMBL" id="LCEJ01000017">
    <property type="protein sequence ID" value="KKS70658.1"/>
    <property type="molecule type" value="Genomic_DNA"/>
</dbReference>
<sequence>MYHVGNTYKYYVHPKEVKIPGKWELIRSVGKKSLSDKAQLKLEWIIFYHTVGKRNATDTAKHFGVTRKTIHKWLARFKEIDLSTLEEESRKPANTRRREISFIQKDRIRKLRKKHIKWGKMKLKRRYFKIYHEHISSWKIQKVIEDEKLYFNQVEHQKQEKKRKQAQKNPRKRITEFEKKNIPNHLWHIDTVVFTLTEGGYRYLITAIDEITKLAFARFYKTHSSRQAADFLARLIYLTEGGIMNLHHDNGSEFEKDFKKACEELKLPQWYSRPHTPKDNLVLERFNRTIQEEFVDIIDIGIEDVDEFNKRLLDWLIEYNSVRPHETLDYLTPLEYIDLHPSGVSPMSPSSTKIAASL</sequence>
<dbReference type="PATRIC" id="fig|1618425.3.peg.361"/>
<comment type="caution">
    <text evidence="2">The sequence shown here is derived from an EMBL/GenBank/DDBJ whole genome shotgun (WGS) entry which is preliminary data.</text>
</comment>
<dbReference type="InterPro" id="IPR009057">
    <property type="entry name" value="Homeodomain-like_sf"/>
</dbReference>
<dbReference type="Pfam" id="PF00665">
    <property type="entry name" value="rve"/>
    <property type="match status" value="1"/>
</dbReference>
<dbReference type="GO" id="GO:0015074">
    <property type="term" value="P:DNA integration"/>
    <property type="evidence" value="ECO:0007669"/>
    <property type="project" value="InterPro"/>
</dbReference>
<proteinExistence type="predicted"/>
<dbReference type="InterPro" id="IPR012337">
    <property type="entry name" value="RNaseH-like_sf"/>
</dbReference>
<name>A0A0G1E7Z6_9BACT</name>
<dbReference type="SUPFAM" id="SSF46689">
    <property type="entry name" value="Homeodomain-like"/>
    <property type="match status" value="1"/>
</dbReference>
<protein>
    <recommendedName>
        <fullName evidence="1">Integrase catalytic domain-containing protein</fullName>
    </recommendedName>
</protein>
<gene>
    <name evidence="2" type="ORF">UV41_C0017G0012</name>
</gene>